<evidence type="ECO:0000259" key="1">
    <source>
        <dbReference type="Pfam" id="PF03724"/>
    </source>
</evidence>
<evidence type="ECO:0000313" key="3">
    <source>
        <dbReference type="Proteomes" id="UP000660862"/>
    </source>
</evidence>
<dbReference type="EMBL" id="BMER01000006">
    <property type="protein sequence ID" value="GGH01322.1"/>
    <property type="molecule type" value="Genomic_DNA"/>
</dbReference>
<feature type="domain" description="DUF306" evidence="1">
    <location>
        <begin position="155"/>
        <end position="262"/>
    </location>
</feature>
<reference evidence="2" key="1">
    <citation type="journal article" date="2014" name="Int. J. Syst. Evol. Microbiol.">
        <title>Complete genome sequence of Corynebacterium casei LMG S-19264T (=DSM 44701T), isolated from a smear-ripened cheese.</title>
        <authorList>
            <consortium name="US DOE Joint Genome Institute (JGI-PGF)"/>
            <person name="Walter F."/>
            <person name="Albersmeier A."/>
            <person name="Kalinowski J."/>
            <person name="Ruckert C."/>
        </authorList>
    </citation>
    <scope>NUCLEOTIDE SEQUENCE</scope>
    <source>
        <strain evidence="2">CGMCC 1.12195</strain>
    </source>
</reference>
<dbReference type="InterPro" id="IPR038670">
    <property type="entry name" value="HslJ-like_sf"/>
</dbReference>
<reference evidence="2" key="2">
    <citation type="submission" date="2020-09" db="EMBL/GenBank/DDBJ databases">
        <authorList>
            <person name="Sun Q."/>
            <person name="Zhou Y."/>
        </authorList>
    </citation>
    <scope>NUCLEOTIDE SEQUENCE</scope>
    <source>
        <strain evidence="2">CGMCC 1.12195</strain>
    </source>
</reference>
<proteinExistence type="predicted"/>
<organism evidence="2 3">
    <name type="scientific">Parapedobacter pyrenivorans</name>
    <dbReference type="NCBI Taxonomy" id="1305674"/>
    <lineage>
        <taxon>Bacteria</taxon>
        <taxon>Pseudomonadati</taxon>
        <taxon>Bacteroidota</taxon>
        <taxon>Sphingobacteriia</taxon>
        <taxon>Sphingobacteriales</taxon>
        <taxon>Sphingobacteriaceae</taxon>
        <taxon>Parapedobacter</taxon>
    </lineage>
</organism>
<dbReference type="Proteomes" id="UP000660862">
    <property type="component" value="Unassembled WGS sequence"/>
</dbReference>
<dbReference type="PROSITE" id="PS51257">
    <property type="entry name" value="PROKAR_LIPOPROTEIN"/>
    <property type="match status" value="1"/>
</dbReference>
<dbReference type="PANTHER" id="PTHR35535:SF1">
    <property type="entry name" value="HEAT SHOCK PROTEIN HSLJ"/>
    <property type="match status" value="1"/>
</dbReference>
<dbReference type="InterPro" id="IPR005184">
    <property type="entry name" value="DUF306_Meta_HslJ"/>
</dbReference>
<dbReference type="AlphaFoldDB" id="A0A917I1B8"/>
<dbReference type="InterPro" id="IPR053147">
    <property type="entry name" value="Hsp_HslJ-like"/>
</dbReference>
<gene>
    <name evidence="2" type="ORF">GCM10007415_41770</name>
</gene>
<feature type="domain" description="DUF306" evidence="1">
    <location>
        <begin position="39"/>
        <end position="147"/>
    </location>
</feature>
<dbReference type="Gene3D" id="2.40.128.270">
    <property type="match status" value="2"/>
</dbReference>
<dbReference type="PANTHER" id="PTHR35535">
    <property type="entry name" value="HEAT SHOCK PROTEIN HSLJ"/>
    <property type="match status" value="1"/>
</dbReference>
<dbReference type="Pfam" id="PF03724">
    <property type="entry name" value="META"/>
    <property type="match status" value="2"/>
</dbReference>
<evidence type="ECO:0000313" key="2">
    <source>
        <dbReference type="EMBL" id="GGH01322.1"/>
    </source>
</evidence>
<comment type="caution">
    <text evidence="2">The sequence shown here is derived from an EMBL/GenBank/DDBJ whole genome shotgun (WGS) entry which is preliminary data.</text>
</comment>
<name>A0A917I1B8_9SPHI</name>
<protein>
    <recommendedName>
        <fullName evidence="1">DUF306 domain-containing protein</fullName>
    </recommendedName>
</protein>
<keyword evidence="3" id="KW-1185">Reference proteome</keyword>
<dbReference type="RefSeq" id="WP_188508068.1">
    <property type="nucleotide sequence ID" value="NZ_BMER01000006.1"/>
</dbReference>
<sequence length="265" mass="29261">MKKHLVTIFIGAAILFSACHSLRKAPTDTKPSTKATATRITGKKWQLVELGGQPVAATINGKMPFIQLSDEDGRYSATAGCNGLGGSFTLKRNRVKFTLGMSTMMFCDNMEIETEFKNVLEQADNYTVNGDTLSLNKARMAPLARFQVIEENETTLLNGNWELDYISGSRIAFDGLFPDQKPSITFNLPETKATGNGSCNNFNITFAIDGNNIKFNDPAATRMACPGDGEATFFNILKKVTKYDVHDNTLNLIMDDIAIMRFQKK</sequence>
<accession>A0A917I1B8</accession>